<reference evidence="1" key="1">
    <citation type="journal article" date="2021" name="IMA Fungus">
        <title>Genomic characterization of three marine fungi, including Emericellopsis atlantica sp. nov. with signatures of a generalist lifestyle and marine biomass degradation.</title>
        <authorList>
            <person name="Hagestad O.C."/>
            <person name="Hou L."/>
            <person name="Andersen J.H."/>
            <person name="Hansen E.H."/>
            <person name="Altermark B."/>
            <person name="Li C."/>
            <person name="Kuhnert E."/>
            <person name="Cox R.J."/>
            <person name="Crous P.W."/>
            <person name="Spatafora J.W."/>
            <person name="Lail K."/>
            <person name="Amirebrahimi M."/>
            <person name="Lipzen A."/>
            <person name="Pangilinan J."/>
            <person name="Andreopoulos W."/>
            <person name="Hayes R.D."/>
            <person name="Ng V."/>
            <person name="Grigoriev I.V."/>
            <person name="Jackson S.A."/>
            <person name="Sutton T.D.S."/>
            <person name="Dobson A.D.W."/>
            <person name="Rama T."/>
        </authorList>
    </citation>
    <scope>NUCLEOTIDE SEQUENCE</scope>
    <source>
        <strain evidence="1">TS7</strain>
    </source>
</reference>
<dbReference type="GO" id="GO:0005829">
    <property type="term" value="C:cytosol"/>
    <property type="evidence" value="ECO:0007669"/>
    <property type="project" value="TreeGrafter"/>
</dbReference>
<dbReference type="GO" id="GO:0000151">
    <property type="term" value="C:ubiquitin ligase complex"/>
    <property type="evidence" value="ECO:0007669"/>
    <property type="project" value="TreeGrafter"/>
</dbReference>
<dbReference type="GO" id="GO:0005634">
    <property type="term" value="C:nucleus"/>
    <property type="evidence" value="ECO:0007669"/>
    <property type="project" value="TreeGrafter"/>
</dbReference>
<proteinExistence type="predicted"/>
<dbReference type="PANTHER" id="PTHR31531:SF2">
    <property type="entry name" value="E3 UBIQUITIN-PROTEIN LIGASE E3D"/>
    <property type="match status" value="1"/>
</dbReference>
<keyword evidence="2" id="KW-1185">Reference proteome</keyword>
<protein>
    <submittedName>
        <fullName evidence="1">Ubiquitin-conjugating enzyme E2-binding protein</fullName>
    </submittedName>
</protein>
<dbReference type="GO" id="GO:0043161">
    <property type="term" value="P:proteasome-mediated ubiquitin-dependent protein catabolic process"/>
    <property type="evidence" value="ECO:0007669"/>
    <property type="project" value="TreeGrafter"/>
</dbReference>
<sequence length="404" mass="43604">MTAVSSSPSGILIYAEFLSNIRQVSIAVNLTSPSNADTAAEVTQGGTAFRVQHGGLTREVLLPERVAVASTVPVAPSTESLSWRLPISSRLPSESLFSLENQALPWTATDLRPGSSVACRACGNIFVQNGKISQWKDLPSENWAEMMEFWHCHKPHDHDHGHTNGDAEEADLTKRGYGASNAISAQETVGFVDITSFMFTESDCDGILFSSTTSGGQQHDASAPGIGDSTKFLNVSCKKCNAQVGFYSIVASSVSLFKWQVATETASTQAMPSTEQCLAATLTATISRSGCSKSVILPQKLEAGSEAGGQRALHLWALNPNVTYTTSQMEGKREAMKILYQCIDIDKAEKMAESMTSDVQDISFPEAVIATALEALESSNSCLPMKERTFREWKVGLLSRWSVK</sequence>
<dbReference type="AlphaFoldDB" id="A0A9P7ZCN8"/>
<dbReference type="GO" id="GO:0030332">
    <property type="term" value="F:cyclin binding"/>
    <property type="evidence" value="ECO:0007669"/>
    <property type="project" value="TreeGrafter"/>
</dbReference>
<dbReference type="GO" id="GO:0051865">
    <property type="term" value="P:protein autoubiquitination"/>
    <property type="evidence" value="ECO:0007669"/>
    <property type="project" value="TreeGrafter"/>
</dbReference>
<accession>A0A9P7ZCN8</accession>
<dbReference type="Proteomes" id="UP000887229">
    <property type="component" value="Unassembled WGS sequence"/>
</dbReference>
<dbReference type="OrthoDB" id="66510at2759"/>
<dbReference type="Pfam" id="PF09814">
    <property type="entry name" value="HECT_2"/>
    <property type="match status" value="1"/>
</dbReference>
<evidence type="ECO:0000313" key="2">
    <source>
        <dbReference type="Proteomes" id="UP000887229"/>
    </source>
</evidence>
<dbReference type="RefSeq" id="XP_046113573.1">
    <property type="nucleotide sequence ID" value="XM_046259994.1"/>
</dbReference>
<dbReference type="GO" id="GO:0061630">
    <property type="term" value="F:ubiquitin protein ligase activity"/>
    <property type="evidence" value="ECO:0007669"/>
    <property type="project" value="TreeGrafter"/>
</dbReference>
<comment type="caution">
    <text evidence="1">The sequence shown here is derived from an EMBL/GenBank/DDBJ whole genome shotgun (WGS) entry which is preliminary data.</text>
</comment>
<dbReference type="PANTHER" id="PTHR31531">
    <property type="entry name" value="E3 UBIQUITIN-PROTEIN LIGASE E3D FAMILY MEMBER"/>
    <property type="match status" value="1"/>
</dbReference>
<dbReference type="GO" id="GO:0031624">
    <property type="term" value="F:ubiquitin conjugating enzyme binding"/>
    <property type="evidence" value="ECO:0007669"/>
    <property type="project" value="TreeGrafter"/>
</dbReference>
<dbReference type="GO" id="GO:0006513">
    <property type="term" value="P:protein monoubiquitination"/>
    <property type="evidence" value="ECO:0007669"/>
    <property type="project" value="TreeGrafter"/>
</dbReference>
<evidence type="ECO:0000313" key="1">
    <source>
        <dbReference type="EMBL" id="KAG9249649.1"/>
    </source>
</evidence>
<gene>
    <name evidence="1" type="ORF">F5Z01DRAFT_470995</name>
</gene>
<dbReference type="EMBL" id="MU251295">
    <property type="protein sequence ID" value="KAG9249649.1"/>
    <property type="molecule type" value="Genomic_DNA"/>
</dbReference>
<dbReference type="GeneID" id="70290897"/>
<name>A0A9P7ZCN8_9HYPO</name>
<dbReference type="InterPro" id="IPR019193">
    <property type="entry name" value="UBQ-conj_enz_E2-bd_prot"/>
</dbReference>
<dbReference type="GO" id="GO:0000209">
    <property type="term" value="P:protein polyubiquitination"/>
    <property type="evidence" value="ECO:0007669"/>
    <property type="project" value="TreeGrafter"/>
</dbReference>
<organism evidence="1 2">
    <name type="scientific">Emericellopsis atlantica</name>
    <dbReference type="NCBI Taxonomy" id="2614577"/>
    <lineage>
        <taxon>Eukaryota</taxon>
        <taxon>Fungi</taxon>
        <taxon>Dikarya</taxon>
        <taxon>Ascomycota</taxon>
        <taxon>Pezizomycotina</taxon>
        <taxon>Sordariomycetes</taxon>
        <taxon>Hypocreomycetidae</taxon>
        <taxon>Hypocreales</taxon>
        <taxon>Bionectriaceae</taxon>
        <taxon>Emericellopsis</taxon>
    </lineage>
</organism>